<dbReference type="AlphaFoldDB" id="A0A6A5UXJ3"/>
<dbReference type="Proteomes" id="UP000800036">
    <property type="component" value="Unassembled WGS sequence"/>
</dbReference>
<evidence type="ECO:0000256" key="1">
    <source>
        <dbReference type="SAM" id="MobiDB-lite"/>
    </source>
</evidence>
<gene>
    <name evidence="2" type="ORF">BU23DRAFT_236934</name>
</gene>
<dbReference type="EMBL" id="ML976708">
    <property type="protein sequence ID" value="KAF1969545.1"/>
    <property type="molecule type" value="Genomic_DNA"/>
</dbReference>
<evidence type="ECO:0000313" key="3">
    <source>
        <dbReference type="Proteomes" id="UP000800036"/>
    </source>
</evidence>
<proteinExistence type="predicted"/>
<sequence length="256" mass="28183">MCYPRISNTVSDLHLLCTRPSGATPSAKRCSYHNTVSETNVICGAKTCAGLDSVCSYGFPAKVNHAIHRLMTSLQFDLERGQPASRASRLRHQLRQSPTNLNTLHVGATRASGFSATHIKLHTGSGRVLSEGSLQIRVDTFNPNAPPHVAIHFSPRLCPCHSSVSLRKQRPAMAPATRPPARRLADFLKTLDEQQGSCFYSEPFTEDHVPITMECCKQMGWSQMPREVGEEQGAEQEPLSILQERNVQEESSAPGH</sequence>
<protein>
    <submittedName>
        <fullName evidence="2">Uncharacterized protein</fullName>
    </submittedName>
</protein>
<feature type="region of interest" description="Disordered" evidence="1">
    <location>
        <begin position="225"/>
        <end position="256"/>
    </location>
</feature>
<name>A0A6A5UXJ3_9PLEO</name>
<dbReference type="OrthoDB" id="10640679at2759"/>
<feature type="compositionally biased region" description="Polar residues" evidence="1">
    <location>
        <begin position="243"/>
        <end position="256"/>
    </location>
</feature>
<organism evidence="2 3">
    <name type="scientific">Bimuria novae-zelandiae CBS 107.79</name>
    <dbReference type="NCBI Taxonomy" id="1447943"/>
    <lineage>
        <taxon>Eukaryota</taxon>
        <taxon>Fungi</taxon>
        <taxon>Dikarya</taxon>
        <taxon>Ascomycota</taxon>
        <taxon>Pezizomycotina</taxon>
        <taxon>Dothideomycetes</taxon>
        <taxon>Pleosporomycetidae</taxon>
        <taxon>Pleosporales</taxon>
        <taxon>Massarineae</taxon>
        <taxon>Didymosphaeriaceae</taxon>
        <taxon>Bimuria</taxon>
    </lineage>
</organism>
<keyword evidence="3" id="KW-1185">Reference proteome</keyword>
<reference evidence="2" key="1">
    <citation type="journal article" date="2020" name="Stud. Mycol.">
        <title>101 Dothideomycetes genomes: a test case for predicting lifestyles and emergence of pathogens.</title>
        <authorList>
            <person name="Haridas S."/>
            <person name="Albert R."/>
            <person name="Binder M."/>
            <person name="Bloem J."/>
            <person name="Labutti K."/>
            <person name="Salamov A."/>
            <person name="Andreopoulos B."/>
            <person name="Baker S."/>
            <person name="Barry K."/>
            <person name="Bills G."/>
            <person name="Bluhm B."/>
            <person name="Cannon C."/>
            <person name="Castanera R."/>
            <person name="Culley D."/>
            <person name="Daum C."/>
            <person name="Ezra D."/>
            <person name="Gonzalez J."/>
            <person name="Henrissat B."/>
            <person name="Kuo A."/>
            <person name="Liang C."/>
            <person name="Lipzen A."/>
            <person name="Lutzoni F."/>
            <person name="Magnuson J."/>
            <person name="Mondo S."/>
            <person name="Nolan M."/>
            <person name="Ohm R."/>
            <person name="Pangilinan J."/>
            <person name="Park H.-J."/>
            <person name="Ramirez L."/>
            <person name="Alfaro M."/>
            <person name="Sun H."/>
            <person name="Tritt A."/>
            <person name="Yoshinaga Y."/>
            <person name="Zwiers L.-H."/>
            <person name="Turgeon B."/>
            <person name="Goodwin S."/>
            <person name="Spatafora J."/>
            <person name="Crous P."/>
            <person name="Grigoriev I."/>
        </authorList>
    </citation>
    <scope>NUCLEOTIDE SEQUENCE</scope>
    <source>
        <strain evidence="2">CBS 107.79</strain>
    </source>
</reference>
<accession>A0A6A5UXJ3</accession>
<evidence type="ECO:0000313" key="2">
    <source>
        <dbReference type="EMBL" id="KAF1969545.1"/>
    </source>
</evidence>